<dbReference type="GO" id="GO:0017004">
    <property type="term" value="P:cytochrome complex assembly"/>
    <property type="evidence" value="ECO:0007669"/>
    <property type="project" value="UniProtKB-KW"/>
</dbReference>
<keyword evidence="2" id="KW-1133">Transmembrane helix</keyword>
<keyword evidence="2" id="KW-0472">Membrane</keyword>
<dbReference type="InterPro" id="IPR011990">
    <property type="entry name" value="TPR-like_helical_dom_sf"/>
</dbReference>
<accession>A0A848EAM4</accession>
<feature type="transmembrane region" description="Helical" evidence="2">
    <location>
        <begin position="6"/>
        <end position="26"/>
    </location>
</feature>
<evidence type="ECO:0000256" key="1">
    <source>
        <dbReference type="ARBA" id="ARBA00022748"/>
    </source>
</evidence>
<dbReference type="Proteomes" id="UP000548582">
    <property type="component" value="Unassembled WGS sequence"/>
</dbReference>
<keyword evidence="4" id="KW-1185">Reference proteome</keyword>
<reference evidence="3 4" key="1">
    <citation type="submission" date="2020-03" db="EMBL/GenBank/DDBJ databases">
        <authorList>
            <person name="Sun Q."/>
        </authorList>
    </citation>
    <scope>NUCLEOTIDE SEQUENCE [LARGE SCALE GENOMIC DNA]</scope>
    <source>
        <strain evidence="3 4">JC162</strain>
    </source>
</reference>
<dbReference type="NCBIfam" id="TIGR03142">
    <property type="entry name" value="cytochro_ccmI"/>
    <property type="match status" value="1"/>
</dbReference>
<keyword evidence="2" id="KW-0812">Transmembrane</keyword>
<evidence type="ECO:0000256" key="2">
    <source>
        <dbReference type="SAM" id="Phobius"/>
    </source>
</evidence>
<dbReference type="Gene3D" id="1.25.40.10">
    <property type="entry name" value="Tetratricopeptide repeat domain"/>
    <property type="match status" value="1"/>
</dbReference>
<dbReference type="RefSeq" id="WP_170053423.1">
    <property type="nucleotide sequence ID" value="NZ_JABBKX010000002.1"/>
</dbReference>
<protein>
    <submittedName>
        <fullName evidence="3">C-type cytochrome biogenesis protein CcmI</fullName>
    </submittedName>
</protein>
<gene>
    <name evidence="3" type="primary">ccmI</name>
    <name evidence="3" type="ORF">GWK16_08070</name>
</gene>
<name>A0A848EAM4_9PROT</name>
<feature type="transmembrane region" description="Helical" evidence="2">
    <location>
        <begin position="91"/>
        <end position="111"/>
    </location>
</feature>
<evidence type="ECO:0000313" key="3">
    <source>
        <dbReference type="EMBL" id="NMJ41192.1"/>
    </source>
</evidence>
<dbReference type="Pfam" id="PF14559">
    <property type="entry name" value="TPR_19"/>
    <property type="match status" value="1"/>
</dbReference>
<dbReference type="InterPro" id="IPR017560">
    <property type="entry name" value="Cyt_c_biogenesis_CcmI"/>
</dbReference>
<proteinExistence type="predicted"/>
<organism evidence="3 4">
    <name type="scientific">Neoroseomonas marina</name>
    <dbReference type="NCBI Taxonomy" id="1232220"/>
    <lineage>
        <taxon>Bacteria</taxon>
        <taxon>Pseudomonadati</taxon>
        <taxon>Pseudomonadota</taxon>
        <taxon>Alphaproteobacteria</taxon>
        <taxon>Acetobacterales</taxon>
        <taxon>Acetobacteraceae</taxon>
        <taxon>Neoroseomonas</taxon>
    </lineage>
</organism>
<dbReference type="SUPFAM" id="SSF48452">
    <property type="entry name" value="TPR-like"/>
    <property type="match status" value="1"/>
</dbReference>
<comment type="caution">
    <text evidence="3">The sequence shown here is derived from an EMBL/GenBank/DDBJ whole genome shotgun (WGS) entry which is preliminary data.</text>
</comment>
<sequence>MEDFIIWIPLVLLALAALLPLAVALLRPRAARGRREADIALYRAQLAELDRENEVGRLDEAGHRAATLEVQRRLIAAAEQTEGETRSARGAMAALVLLPLIVASGVGLYLLRGAPGMPSATYAMRAEAQQRDERLLATLRERLAALDPRSEQAWQGYVLLGNAERARGRPDAAIAAWRRALDARFDPGLAGEVAETEIERNAPAAAMPWIERGLREAPNDPRLRFLFGLAELQAGRPEAARTAWQALLADTPADAPWRAMLTQRLSSLP</sequence>
<keyword evidence="1" id="KW-0201">Cytochrome c-type biogenesis</keyword>
<dbReference type="AlphaFoldDB" id="A0A848EAM4"/>
<evidence type="ECO:0000313" key="4">
    <source>
        <dbReference type="Proteomes" id="UP000548582"/>
    </source>
</evidence>
<dbReference type="EMBL" id="JABBKX010000002">
    <property type="protein sequence ID" value="NMJ41192.1"/>
    <property type="molecule type" value="Genomic_DNA"/>
</dbReference>